<evidence type="ECO:0000313" key="1">
    <source>
        <dbReference type="EMBL" id="KAJ7012779.1"/>
    </source>
</evidence>
<proteinExistence type="predicted"/>
<dbReference type="EMBL" id="JAQIZT010000001">
    <property type="protein sequence ID" value="KAJ7012779.1"/>
    <property type="molecule type" value="Genomic_DNA"/>
</dbReference>
<organism evidence="1 2">
    <name type="scientific">Populus alba x Populus x berolinensis</name>
    <dbReference type="NCBI Taxonomy" id="444605"/>
    <lineage>
        <taxon>Eukaryota</taxon>
        <taxon>Viridiplantae</taxon>
        <taxon>Streptophyta</taxon>
        <taxon>Embryophyta</taxon>
        <taxon>Tracheophyta</taxon>
        <taxon>Spermatophyta</taxon>
        <taxon>Magnoliopsida</taxon>
        <taxon>eudicotyledons</taxon>
        <taxon>Gunneridae</taxon>
        <taxon>Pentapetalae</taxon>
        <taxon>rosids</taxon>
        <taxon>fabids</taxon>
        <taxon>Malpighiales</taxon>
        <taxon>Salicaceae</taxon>
        <taxon>Saliceae</taxon>
        <taxon>Populus</taxon>
    </lineage>
</organism>
<gene>
    <name evidence="1" type="ORF">NC653_002735</name>
</gene>
<evidence type="ECO:0000313" key="2">
    <source>
        <dbReference type="Proteomes" id="UP001164929"/>
    </source>
</evidence>
<dbReference type="Proteomes" id="UP001164929">
    <property type="component" value="Chromosome 1"/>
</dbReference>
<name>A0AAD6RPI4_9ROSI</name>
<sequence>MVSHQGPKRGILSSTKAMASTSTAYVNYCLSQLWRRTMTILPYHIQNI</sequence>
<reference evidence="1 2" key="1">
    <citation type="journal article" date="2023" name="Mol. Ecol. Resour.">
        <title>Chromosome-level genome assembly of a triploid poplar Populus alba 'Berolinensis'.</title>
        <authorList>
            <person name="Chen S."/>
            <person name="Yu Y."/>
            <person name="Wang X."/>
            <person name="Wang S."/>
            <person name="Zhang T."/>
            <person name="Zhou Y."/>
            <person name="He R."/>
            <person name="Meng N."/>
            <person name="Wang Y."/>
            <person name="Liu W."/>
            <person name="Liu Z."/>
            <person name="Liu J."/>
            <person name="Guo Q."/>
            <person name="Huang H."/>
            <person name="Sederoff R.R."/>
            <person name="Wang G."/>
            <person name="Qu G."/>
            <person name="Chen S."/>
        </authorList>
    </citation>
    <scope>NUCLEOTIDE SEQUENCE [LARGE SCALE GENOMIC DNA]</scope>
    <source>
        <strain evidence="1">SC-2020</strain>
    </source>
</reference>
<accession>A0AAD6RPI4</accession>
<protein>
    <submittedName>
        <fullName evidence="1">Uncharacterized protein</fullName>
    </submittedName>
</protein>
<comment type="caution">
    <text evidence="1">The sequence shown here is derived from an EMBL/GenBank/DDBJ whole genome shotgun (WGS) entry which is preliminary data.</text>
</comment>
<dbReference type="AlphaFoldDB" id="A0AAD6RPI4"/>
<keyword evidence="2" id="KW-1185">Reference proteome</keyword>